<gene>
    <name evidence="2" type="ORF">CHR90_09455</name>
</gene>
<dbReference type="InterPro" id="IPR009875">
    <property type="entry name" value="PilZ_domain"/>
</dbReference>
<evidence type="ECO:0000259" key="1">
    <source>
        <dbReference type="Pfam" id="PF07238"/>
    </source>
</evidence>
<evidence type="ECO:0000313" key="3">
    <source>
        <dbReference type="Proteomes" id="UP000216361"/>
    </source>
</evidence>
<comment type="caution">
    <text evidence="2">The sequence shown here is derived from an EMBL/GenBank/DDBJ whole genome shotgun (WGS) entry which is preliminary data.</text>
</comment>
<keyword evidence="3" id="KW-1185">Reference proteome</keyword>
<dbReference type="AlphaFoldDB" id="A0A255XQG9"/>
<dbReference type="OrthoDB" id="7302418at2"/>
<dbReference type="Gene3D" id="2.40.10.220">
    <property type="entry name" value="predicted glycosyltransferase like domains"/>
    <property type="match status" value="1"/>
</dbReference>
<evidence type="ECO:0000313" key="2">
    <source>
        <dbReference type="EMBL" id="OYQ18500.1"/>
    </source>
</evidence>
<dbReference type="RefSeq" id="WP_094408763.1">
    <property type="nucleotide sequence ID" value="NZ_BMJZ01000001.1"/>
</dbReference>
<dbReference type="Proteomes" id="UP000216361">
    <property type="component" value="Unassembled WGS sequence"/>
</dbReference>
<organism evidence="2 3">
    <name type="scientific">Elstera cyanobacteriorum</name>
    <dbReference type="NCBI Taxonomy" id="2022747"/>
    <lineage>
        <taxon>Bacteria</taxon>
        <taxon>Pseudomonadati</taxon>
        <taxon>Pseudomonadota</taxon>
        <taxon>Alphaproteobacteria</taxon>
        <taxon>Rhodospirillales</taxon>
        <taxon>Rhodospirillaceae</taxon>
        <taxon>Elstera</taxon>
    </lineage>
</organism>
<dbReference type="Pfam" id="PF07238">
    <property type="entry name" value="PilZ"/>
    <property type="match status" value="1"/>
</dbReference>
<dbReference type="EMBL" id="NOXS01000032">
    <property type="protein sequence ID" value="OYQ18500.1"/>
    <property type="molecule type" value="Genomic_DNA"/>
</dbReference>
<protein>
    <recommendedName>
        <fullName evidence="1">PilZ domain-containing protein</fullName>
    </recommendedName>
</protein>
<feature type="domain" description="PilZ" evidence="1">
    <location>
        <begin position="21"/>
        <end position="114"/>
    </location>
</feature>
<accession>A0A255XQG9</accession>
<name>A0A255XQG9_9PROT</name>
<reference evidence="2 3" key="1">
    <citation type="submission" date="2017-07" db="EMBL/GenBank/DDBJ databases">
        <title>Elstera cyanobacteriorum sp. nov., a novel bacterium isolated from cyanobacterial aggregates in a eutrophic lake.</title>
        <authorList>
            <person name="Cai H."/>
        </authorList>
    </citation>
    <scope>NUCLEOTIDE SEQUENCE [LARGE SCALE GENOMIC DNA]</scope>
    <source>
        <strain evidence="2 3">TH019</strain>
    </source>
</reference>
<dbReference type="GO" id="GO:0035438">
    <property type="term" value="F:cyclic-di-GMP binding"/>
    <property type="evidence" value="ECO:0007669"/>
    <property type="project" value="InterPro"/>
</dbReference>
<sequence>MTLLTSTTPKTGKPLAIRRPRRDNQRMTAPRLTVKIQGQYYQTLDWSYGGLRLSLPPTSVVPQPPLMGIIIGSDDDIGVFSGTITRVDPANRSISIHFIEVSDDTFDLLDRLVREKLVGAVV</sequence>
<proteinExistence type="predicted"/>